<name>A0A6J4PEE6_9ACTN</name>
<evidence type="ECO:0000256" key="1">
    <source>
        <dbReference type="SAM" id="Phobius"/>
    </source>
</evidence>
<gene>
    <name evidence="2" type="ORF">AVDCRST_MAG01-01-1800</name>
</gene>
<dbReference type="AlphaFoldDB" id="A0A6J4PEE6"/>
<feature type="transmembrane region" description="Helical" evidence="1">
    <location>
        <begin position="118"/>
        <end position="140"/>
    </location>
</feature>
<dbReference type="EMBL" id="CADCUW010000268">
    <property type="protein sequence ID" value="CAA9414020.1"/>
    <property type="molecule type" value="Genomic_DNA"/>
</dbReference>
<accession>A0A6J4PEE6</accession>
<keyword evidence="1" id="KW-1133">Transmembrane helix</keyword>
<feature type="non-terminal residue" evidence="2">
    <location>
        <position position="160"/>
    </location>
</feature>
<protein>
    <submittedName>
        <fullName evidence="2">Putative membrane protein</fullName>
    </submittedName>
</protein>
<organism evidence="2">
    <name type="scientific">uncultured Rubrobacteraceae bacterium</name>
    <dbReference type="NCBI Taxonomy" id="349277"/>
    <lineage>
        <taxon>Bacteria</taxon>
        <taxon>Bacillati</taxon>
        <taxon>Actinomycetota</taxon>
        <taxon>Rubrobacteria</taxon>
        <taxon>Rubrobacterales</taxon>
        <taxon>Rubrobacteraceae</taxon>
        <taxon>environmental samples</taxon>
    </lineage>
</organism>
<sequence>MARPGTEKATGAGGFRRWLLDKRVEEVKGPEAREGEEEHPWWQVVCLTGVDYFSTLGYIPAIAAAAAGALSPIATLLIVLLTLFGMLPMYRVVSRESPHGQGSIAMLENLLSFWKGKILVLVLLGFVATAWIVTITLSAADAAVHIVENPLVPGFLHGQE</sequence>
<keyword evidence="1" id="KW-0812">Transmembrane</keyword>
<evidence type="ECO:0000313" key="2">
    <source>
        <dbReference type="EMBL" id="CAA9414020.1"/>
    </source>
</evidence>
<keyword evidence="1" id="KW-0472">Membrane</keyword>
<reference evidence="2" key="1">
    <citation type="submission" date="2020-02" db="EMBL/GenBank/DDBJ databases">
        <authorList>
            <person name="Meier V. D."/>
        </authorList>
    </citation>
    <scope>NUCLEOTIDE SEQUENCE</scope>
    <source>
        <strain evidence="2">AVDCRST_MAG01</strain>
    </source>
</reference>
<proteinExistence type="predicted"/>
<feature type="transmembrane region" description="Helical" evidence="1">
    <location>
        <begin position="58"/>
        <end position="87"/>
    </location>
</feature>